<dbReference type="AlphaFoldDB" id="A0A7S3NGQ8"/>
<sequence length="280" mass="30103">MGNEQSSNGGIASWGATSCTGYEQASGFNMLVSCACSALGDVNDEVDDMTMEELAGIPANSNGASRTSRSMRSHSSGGGRVEELPLQDNTTMNNAPMSYEEATGTARLESARRSRAAEVRESEAVFLREFLAMMKTGLTLLLRHASDGSMLPVHLLLVPSGSRGSAIEWHYRDESGHPQTGRLPVQEVAAVQPNPQPAELGFQLAARSFIIVNQSGDALLFHADTTDVCSLLVDGLLMLVKKIKKRALRKRGGSLPPNKKKVDDETNTSQTNKTPLKVKN</sequence>
<reference evidence="2" key="1">
    <citation type="submission" date="2021-01" db="EMBL/GenBank/DDBJ databases">
        <authorList>
            <person name="Corre E."/>
            <person name="Pelletier E."/>
            <person name="Niang G."/>
            <person name="Scheremetjew M."/>
            <person name="Finn R."/>
            <person name="Kale V."/>
            <person name="Holt S."/>
            <person name="Cochrane G."/>
            <person name="Meng A."/>
            <person name="Brown T."/>
            <person name="Cohen L."/>
        </authorList>
    </citation>
    <scope>NUCLEOTIDE SEQUENCE</scope>
    <source>
        <strain evidence="2">CCMP1510</strain>
    </source>
</reference>
<proteinExistence type="predicted"/>
<organism evidence="2">
    <name type="scientific">Aureoumbra lagunensis</name>
    <dbReference type="NCBI Taxonomy" id="44058"/>
    <lineage>
        <taxon>Eukaryota</taxon>
        <taxon>Sar</taxon>
        <taxon>Stramenopiles</taxon>
        <taxon>Ochrophyta</taxon>
        <taxon>Pelagophyceae</taxon>
        <taxon>Pelagomonadales</taxon>
        <taxon>Aureoumbra</taxon>
    </lineage>
</organism>
<feature type="region of interest" description="Disordered" evidence="1">
    <location>
        <begin position="58"/>
        <end position="84"/>
    </location>
</feature>
<feature type="region of interest" description="Disordered" evidence="1">
    <location>
        <begin position="248"/>
        <end position="280"/>
    </location>
</feature>
<name>A0A7S3NGQ8_9STRA</name>
<dbReference type="EMBL" id="HBIJ01000916">
    <property type="protein sequence ID" value="CAE0359948.1"/>
    <property type="molecule type" value="Transcribed_RNA"/>
</dbReference>
<accession>A0A7S3NGQ8</accession>
<evidence type="ECO:0000313" key="2">
    <source>
        <dbReference type="EMBL" id="CAE0359948.1"/>
    </source>
</evidence>
<feature type="compositionally biased region" description="Low complexity" evidence="1">
    <location>
        <begin position="65"/>
        <end position="75"/>
    </location>
</feature>
<protein>
    <submittedName>
        <fullName evidence="2">Uncharacterized protein</fullName>
    </submittedName>
</protein>
<evidence type="ECO:0000256" key="1">
    <source>
        <dbReference type="SAM" id="MobiDB-lite"/>
    </source>
</evidence>
<gene>
    <name evidence="2" type="ORF">ALAG00032_LOCUS677</name>
</gene>